<organism evidence="2 3">
    <name type="scientific">Paracoccidioides lutzii (strain ATCC MYA-826 / Pb01)</name>
    <name type="common">Paracoccidioides brasiliensis</name>
    <dbReference type="NCBI Taxonomy" id="502779"/>
    <lineage>
        <taxon>Eukaryota</taxon>
        <taxon>Fungi</taxon>
        <taxon>Dikarya</taxon>
        <taxon>Ascomycota</taxon>
        <taxon>Pezizomycotina</taxon>
        <taxon>Eurotiomycetes</taxon>
        <taxon>Eurotiomycetidae</taxon>
        <taxon>Onygenales</taxon>
        <taxon>Ajellomycetaceae</taxon>
        <taxon>Paracoccidioides</taxon>
    </lineage>
</organism>
<reference evidence="2 3" key="1">
    <citation type="journal article" date="2011" name="PLoS Genet.">
        <title>Comparative genomic analysis of human fungal pathogens causing paracoccidioidomycosis.</title>
        <authorList>
            <person name="Desjardins C.A."/>
            <person name="Champion M.D."/>
            <person name="Holder J.W."/>
            <person name="Muszewska A."/>
            <person name="Goldberg J."/>
            <person name="Bailao A.M."/>
            <person name="Brigido M.M."/>
            <person name="Ferreira M.E."/>
            <person name="Garcia A.M."/>
            <person name="Grynberg M."/>
            <person name="Gujja S."/>
            <person name="Heiman D.I."/>
            <person name="Henn M.R."/>
            <person name="Kodira C.D."/>
            <person name="Leon-Narvaez H."/>
            <person name="Longo L.V."/>
            <person name="Ma L.J."/>
            <person name="Malavazi I."/>
            <person name="Matsuo A.L."/>
            <person name="Morais F.V."/>
            <person name="Pereira M."/>
            <person name="Rodriguez-Brito S."/>
            <person name="Sakthikumar S."/>
            <person name="Salem-Izacc S.M."/>
            <person name="Sykes S.M."/>
            <person name="Teixeira M.M."/>
            <person name="Vallejo M.C."/>
            <person name="Walter M.E."/>
            <person name="Yandava C."/>
            <person name="Young S."/>
            <person name="Zeng Q."/>
            <person name="Zucker J."/>
            <person name="Felipe M.S."/>
            <person name="Goldman G.H."/>
            <person name="Haas B.J."/>
            <person name="McEwen J.G."/>
            <person name="Nino-Vega G."/>
            <person name="Puccia R."/>
            <person name="San-Blas G."/>
            <person name="Soares C.M."/>
            <person name="Birren B.W."/>
            <person name="Cuomo C.A."/>
        </authorList>
    </citation>
    <scope>NUCLEOTIDE SEQUENCE [LARGE SCALE GENOMIC DNA]</scope>
    <source>
        <strain evidence="3">ATCC MYA-826 / Pb01</strain>
    </source>
</reference>
<dbReference type="KEGG" id="pbl:PAAG_05725"/>
<protein>
    <submittedName>
        <fullName evidence="2">Uncharacterized protein</fullName>
    </submittedName>
</protein>
<feature type="compositionally biased region" description="Polar residues" evidence="1">
    <location>
        <begin position="171"/>
        <end position="187"/>
    </location>
</feature>
<dbReference type="VEuPathDB" id="FungiDB:PAAG_05725"/>
<dbReference type="OrthoDB" id="10672934at2759"/>
<dbReference type="GeneID" id="9095702"/>
<evidence type="ECO:0000313" key="2">
    <source>
        <dbReference type="EMBL" id="EEH34676.2"/>
    </source>
</evidence>
<dbReference type="HOGENOM" id="CLU_737886_0_0_1"/>
<dbReference type="Proteomes" id="UP000002059">
    <property type="component" value="Partially assembled WGS sequence"/>
</dbReference>
<sequence>MLPIPHKLGRLSLGDVQRPLAHVKHEFRPMNDNLYVGLQEKVQDEAKIERMDTPPTGPIGDDLPDGIITSIRGRNNSPLCGLQWRRGMCGGLAKGCRHSSIFFSALPADWGGNPTICLPFSLVAAGLQEEIRQPFPATKQIGFNSLSNLGGSKHPPRLWPFSPRAADSPGWKNNNGTGLSRTSVGGHSRTAQTSIIAPVIAPLDRPLAAPSQPAWDANEQPPSLRSVLRGSGAVECFRPPNVSGTGQRRGIWDLACPSHGNLTDPKPMWKITPTPTSIHLQLSAPAVESWQSSTLTSPVPPAKRLAQPAAIRILTKTFVIEGGKSRADFCRWIETAGSRQLSGGSAIVFEKGERFSIRQLRSEAGNGGKGSSIAG</sequence>
<gene>
    <name evidence="2" type="ORF">PAAG_05725</name>
</gene>
<dbReference type="AlphaFoldDB" id="C1H4N2"/>
<evidence type="ECO:0000256" key="1">
    <source>
        <dbReference type="SAM" id="MobiDB-lite"/>
    </source>
</evidence>
<name>C1H4N2_PARBA</name>
<keyword evidence="3" id="KW-1185">Reference proteome</keyword>
<evidence type="ECO:0000313" key="3">
    <source>
        <dbReference type="Proteomes" id="UP000002059"/>
    </source>
</evidence>
<proteinExistence type="predicted"/>
<feature type="region of interest" description="Disordered" evidence="1">
    <location>
        <begin position="154"/>
        <end position="187"/>
    </location>
</feature>
<accession>C1H4N2</accession>
<dbReference type="EMBL" id="KN294006">
    <property type="protein sequence ID" value="EEH34676.2"/>
    <property type="molecule type" value="Genomic_DNA"/>
</dbReference>
<dbReference type="RefSeq" id="XP_015699891.1">
    <property type="nucleotide sequence ID" value="XM_015845665.1"/>
</dbReference>